<feature type="chain" id="PRO_5014216662" evidence="6">
    <location>
        <begin position="18"/>
        <end position="480"/>
    </location>
</feature>
<dbReference type="Proteomes" id="UP000294527">
    <property type="component" value="Unassembled WGS sequence"/>
</dbReference>
<dbReference type="Proteomes" id="UP001181086">
    <property type="component" value="Unassembled WGS sequence"/>
</dbReference>
<keyword evidence="4" id="KW-0472">Membrane</keyword>
<evidence type="ECO:0000313" key="16">
    <source>
        <dbReference type="Proteomes" id="UP000283678"/>
    </source>
</evidence>
<dbReference type="Proteomes" id="UP000347681">
    <property type="component" value="Unassembled WGS sequence"/>
</dbReference>
<dbReference type="EMBL" id="VVZB01000005">
    <property type="protein sequence ID" value="KAA5382760.1"/>
    <property type="molecule type" value="Genomic_DNA"/>
</dbReference>
<reference evidence="15 17" key="3">
    <citation type="journal article" date="2019" name="Nat. Microbiol.">
        <title>Genomic variation and strain-specific functional adaptation in the human gut microbiome during early life.</title>
        <authorList>
            <person name="Vatanen T."/>
            <person name="Plichta D.R."/>
            <person name="Somani J."/>
            <person name="Munch P.C."/>
            <person name="Arthur T.D."/>
            <person name="Hall A.B."/>
            <person name="Rudolf S."/>
            <person name="Oakeley E.J."/>
            <person name="Ke X."/>
            <person name="Young R.A."/>
            <person name="Haiser H.J."/>
            <person name="Kolde R."/>
            <person name="Yassour M."/>
            <person name="Luopajarvi K."/>
            <person name="Siljander H."/>
            <person name="Virtanen S.M."/>
            <person name="Ilonen J."/>
            <person name="Uibo R."/>
            <person name="Tillmann V."/>
            <person name="Mokurov S."/>
            <person name="Dorshakova N."/>
            <person name="Porter J.A."/>
            <person name="McHardy A.C."/>
            <person name="Lahdesmaki H."/>
            <person name="Vlamakis H."/>
            <person name="Huttenhower C."/>
            <person name="Knip M."/>
            <person name="Xavier R.J."/>
        </authorList>
    </citation>
    <scope>NUCLEOTIDE SEQUENCE [LARGE SCALE GENOMIC DNA]</scope>
    <source>
        <strain evidence="15 17">RJX1047</strain>
    </source>
</reference>
<reference evidence="12" key="4">
    <citation type="submission" date="2021-06" db="EMBL/GenBank/DDBJ databases">
        <title>Collection of gut derived symbiotic bacterial strains cultured from healthy donors.</title>
        <authorList>
            <person name="Lin H."/>
            <person name="Littmann E."/>
            <person name="Pamer E.G."/>
        </authorList>
    </citation>
    <scope>NUCLEOTIDE SEQUENCE</scope>
    <source>
        <strain evidence="12">MSK.5.10</strain>
    </source>
</reference>
<reference evidence="13" key="6">
    <citation type="submission" date="2023-10" db="EMBL/GenBank/DDBJ databases">
        <title>Genome of Potential pathogenic bacteria in Crohn's disease.</title>
        <authorList>
            <person name="Rodriguez-Palacios A."/>
        </authorList>
    </citation>
    <scope>NUCLEOTIDE SEQUENCE</scope>
    <source>
        <strain evidence="13">CavFT-hAR62</strain>
    </source>
</reference>
<feature type="domain" description="SusD-like N-terminal" evidence="8">
    <location>
        <begin position="20"/>
        <end position="227"/>
    </location>
</feature>
<gene>
    <name evidence="9" type="ORF">CE91St7_07290</name>
    <name evidence="14" type="ORF">DWW04_12635</name>
    <name evidence="15" type="ORF">E1I98_21355</name>
    <name evidence="11" type="ORF">F2Y61_12490</name>
    <name evidence="10" type="ORF">F2Z07_17485</name>
    <name evidence="12" type="ORF">KSU80_03690</name>
    <name evidence="13" type="ORF">RVH45_05845</name>
</gene>
<dbReference type="Proteomes" id="UP000283678">
    <property type="component" value="Unassembled WGS sequence"/>
</dbReference>
<dbReference type="EMBL" id="QRZL01000011">
    <property type="protein sequence ID" value="RGV75824.1"/>
    <property type="molecule type" value="Genomic_DNA"/>
</dbReference>
<evidence type="ECO:0000259" key="8">
    <source>
        <dbReference type="Pfam" id="PF14322"/>
    </source>
</evidence>
<dbReference type="EMBL" id="JAWDEV010000004">
    <property type="protein sequence ID" value="MDU0269428.1"/>
    <property type="molecule type" value="Genomic_DNA"/>
</dbReference>
<dbReference type="Gene3D" id="1.25.40.390">
    <property type="match status" value="1"/>
</dbReference>
<comment type="subcellular location">
    <subcellularLocation>
        <location evidence="1">Cell outer membrane</location>
    </subcellularLocation>
</comment>
<evidence type="ECO:0000259" key="7">
    <source>
        <dbReference type="Pfam" id="PF07980"/>
    </source>
</evidence>
<accession>A0A076IXZ4</accession>
<dbReference type="CDD" id="cd08977">
    <property type="entry name" value="SusD"/>
    <property type="match status" value="1"/>
</dbReference>
<evidence type="ECO:0000313" key="11">
    <source>
        <dbReference type="EMBL" id="KAA5382760.1"/>
    </source>
</evidence>
<evidence type="ECO:0000313" key="19">
    <source>
        <dbReference type="Proteomes" id="UP000481700"/>
    </source>
</evidence>
<comment type="caution">
    <text evidence="14">The sequence shown here is derived from an EMBL/GenBank/DDBJ whole genome shotgun (WGS) entry which is preliminary data.</text>
</comment>
<dbReference type="Gene3D" id="2.20.20.130">
    <property type="match status" value="1"/>
</dbReference>
<dbReference type="EMBL" id="SLTU01000003">
    <property type="protein sequence ID" value="TDA71442.1"/>
    <property type="molecule type" value="Genomic_DNA"/>
</dbReference>
<feature type="domain" description="RagB/SusD" evidence="7">
    <location>
        <begin position="282"/>
        <end position="477"/>
    </location>
</feature>
<dbReference type="InterPro" id="IPR011990">
    <property type="entry name" value="TPR-like_helical_dom_sf"/>
</dbReference>
<name>A0A076IXZ4_9BACT</name>
<dbReference type="KEGG" id="bdo:EL88_22960"/>
<organism evidence="14 16">
    <name type="scientific">Phocaeicola dorei</name>
    <dbReference type="NCBI Taxonomy" id="357276"/>
    <lineage>
        <taxon>Bacteria</taxon>
        <taxon>Pseudomonadati</taxon>
        <taxon>Bacteroidota</taxon>
        <taxon>Bacteroidia</taxon>
        <taxon>Bacteroidales</taxon>
        <taxon>Bacteroidaceae</taxon>
        <taxon>Phocaeicola</taxon>
    </lineage>
</organism>
<dbReference type="GO" id="GO:0009279">
    <property type="term" value="C:cell outer membrane"/>
    <property type="evidence" value="ECO:0007669"/>
    <property type="project" value="UniProtKB-SubCell"/>
</dbReference>
<evidence type="ECO:0000256" key="6">
    <source>
        <dbReference type="SAM" id="SignalP"/>
    </source>
</evidence>
<dbReference type="EMBL" id="JAHOAX010000002">
    <property type="protein sequence ID" value="MBV3122290.1"/>
    <property type="molecule type" value="Genomic_DNA"/>
</dbReference>
<evidence type="ECO:0000313" key="17">
    <source>
        <dbReference type="Proteomes" id="UP000294527"/>
    </source>
</evidence>
<protein>
    <submittedName>
        <fullName evidence="9 14">Membrane protein</fullName>
    </submittedName>
</protein>
<dbReference type="Gene3D" id="1.25.40.900">
    <property type="match status" value="1"/>
</dbReference>
<reference evidence="9" key="5">
    <citation type="submission" date="2022-01" db="EMBL/GenBank/DDBJ databases">
        <title>Novel bile acid biosynthetic pathways are enriched in the microbiome of centenarians.</title>
        <authorList>
            <person name="Sato Y."/>
            <person name="Atarashi K."/>
            <person name="Plichta R.D."/>
            <person name="Arai Y."/>
            <person name="Sasajima S."/>
            <person name="Kearney M.S."/>
            <person name="Suda W."/>
            <person name="Takeshita K."/>
            <person name="Sasaki T."/>
            <person name="Okamoto S."/>
            <person name="Skelly N.A."/>
            <person name="Okamura Y."/>
            <person name="Vlamakis H."/>
            <person name="Li Y."/>
            <person name="Tanoue T."/>
            <person name="Takei H."/>
            <person name="Nittono H."/>
            <person name="Narushima S."/>
            <person name="Irie J."/>
            <person name="Itoh H."/>
            <person name="Moriya K."/>
            <person name="Sugiura Y."/>
            <person name="Suematsu M."/>
            <person name="Moritoki N."/>
            <person name="Shibata S."/>
            <person name="Littman R.D."/>
            <person name="Fischbach A.M."/>
            <person name="Uwamino Y."/>
            <person name="Inoue T."/>
            <person name="Honda A."/>
            <person name="Hattori M."/>
            <person name="Murai T."/>
            <person name="Xavier J.R."/>
            <person name="Hirose N."/>
            <person name="Honda K."/>
        </authorList>
    </citation>
    <scope>NUCLEOTIDE SEQUENCE</scope>
    <source>
        <strain evidence="9">CE91-St7</strain>
    </source>
</reference>
<evidence type="ECO:0000256" key="1">
    <source>
        <dbReference type="ARBA" id="ARBA00004442"/>
    </source>
</evidence>
<dbReference type="Proteomes" id="UP001055104">
    <property type="component" value="Unassembled WGS sequence"/>
</dbReference>
<evidence type="ECO:0000313" key="13">
    <source>
        <dbReference type="EMBL" id="MDU0269428.1"/>
    </source>
</evidence>
<evidence type="ECO:0000313" key="15">
    <source>
        <dbReference type="EMBL" id="TDA71442.1"/>
    </source>
</evidence>
<dbReference type="Proteomes" id="UP000481700">
    <property type="component" value="Unassembled WGS sequence"/>
</dbReference>
<dbReference type="RefSeq" id="WP_007841112.1">
    <property type="nucleotide sequence ID" value="NZ_BAABZF010000001.1"/>
</dbReference>
<evidence type="ECO:0000256" key="2">
    <source>
        <dbReference type="ARBA" id="ARBA00006275"/>
    </source>
</evidence>
<evidence type="ECO:0000256" key="4">
    <source>
        <dbReference type="ARBA" id="ARBA00023136"/>
    </source>
</evidence>
<comment type="similarity">
    <text evidence="2">Belongs to the SusD family.</text>
</comment>
<reference evidence="18 19" key="2">
    <citation type="journal article" date="2019" name="Nat. Med.">
        <title>A library of human gut bacterial isolates paired with longitudinal multiomics data enables mechanistic microbiome research.</title>
        <authorList>
            <person name="Poyet M."/>
            <person name="Groussin M."/>
            <person name="Gibbons S.M."/>
            <person name="Avila-Pacheco J."/>
            <person name="Jiang X."/>
            <person name="Kearney S.M."/>
            <person name="Perrotta A.R."/>
            <person name="Berdy B."/>
            <person name="Zhao S."/>
            <person name="Lieberman T.D."/>
            <person name="Swanson P.K."/>
            <person name="Smith M."/>
            <person name="Roesemann S."/>
            <person name="Alexander J.E."/>
            <person name="Rich S.A."/>
            <person name="Livny J."/>
            <person name="Vlamakis H."/>
            <person name="Clish C."/>
            <person name="Bullock K."/>
            <person name="Deik A."/>
            <person name="Scott J."/>
            <person name="Pierce K.A."/>
            <person name="Xavier R.J."/>
            <person name="Alm E.J."/>
        </authorList>
    </citation>
    <scope>NUCLEOTIDE SEQUENCE [LARGE SCALE GENOMIC DNA]</scope>
    <source>
        <strain evidence="10 19">BIOML-A25</strain>
        <strain evidence="11 18">BIOML-A5</strain>
    </source>
</reference>
<evidence type="ECO:0000313" key="12">
    <source>
        <dbReference type="EMBL" id="MBV3122290.1"/>
    </source>
</evidence>
<dbReference type="InterPro" id="IPR012944">
    <property type="entry name" value="SusD_RagB_dom"/>
</dbReference>
<dbReference type="AlphaFoldDB" id="A0A076IXZ4"/>
<dbReference type="EMBL" id="VVZV01000021">
    <property type="protein sequence ID" value="KAA5316564.1"/>
    <property type="molecule type" value="Genomic_DNA"/>
</dbReference>
<keyword evidence="3 6" id="KW-0732">Signal</keyword>
<evidence type="ECO:0000256" key="5">
    <source>
        <dbReference type="ARBA" id="ARBA00023237"/>
    </source>
</evidence>
<reference evidence="14 16" key="1">
    <citation type="submission" date="2018-08" db="EMBL/GenBank/DDBJ databases">
        <title>A genome reference for cultivated species of the human gut microbiota.</title>
        <authorList>
            <person name="Zou Y."/>
            <person name="Xue W."/>
            <person name="Luo G."/>
        </authorList>
    </citation>
    <scope>NUCLEOTIDE SEQUENCE [LARGE SCALE GENOMIC DNA]</scope>
    <source>
        <strain evidence="14 16">AF14-1AC</strain>
    </source>
</reference>
<evidence type="ECO:0000313" key="14">
    <source>
        <dbReference type="EMBL" id="RGV75824.1"/>
    </source>
</evidence>
<dbReference type="eggNOG" id="COG0446">
    <property type="taxonomic scope" value="Bacteria"/>
</dbReference>
<evidence type="ECO:0000313" key="18">
    <source>
        <dbReference type="Proteomes" id="UP000347681"/>
    </source>
</evidence>
<dbReference type="Pfam" id="PF14322">
    <property type="entry name" value="SusD-like_3"/>
    <property type="match status" value="1"/>
</dbReference>
<dbReference type="InterPro" id="IPR033985">
    <property type="entry name" value="SusD-like_N"/>
</dbReference>
<evidence type="ECO:0000313" key="10">
    <source>
        <dbReference type="EMBL" id="KAA5316564.1"/>
    </source>
</evidence>
<dbReference type="Pfam" id="PF07980">
    <property type="entry name" value="SusD_RagB"/>
    <property type="match status" value="1"/>
</dbReference>
<dbReference type="EMBL" id="BQOB01000001">
    <property type="protein sequence ID" value="GKH79845.1"/>
    <property type="molecule type" value="Genomic_DNA"/>
</dbReference>
<evidence type="ECO:0000313" key="9">
    <source>
        <dbReference type="EMBL" id="GKH79845.1"/>
    </source>
</evidence>
<dbReference type="PROSITE" id="PS51257">
    <property type="entry name" value="PROKAR_LIPOPROTEIN"/>
    <property type="match status" value="1"/>
</dbReference>
<feature type="signal peptide" evidence="6">
    <location>
        <begin position="1"/>
        <end position="17"/>
    </location>
</feature>
<proteinExistence type="inferred from homology"/>
<dbReference type="Proteomes" id="UP000777173">
    <property type="component" value="Unassembled WGS sequence"/>
</dbReference>
<dbReference type="SUPFAM" id="SSF48452">
    <property type="entry name" value="TPR-like"/>
    <property type="match status" value="1"/>
</dbReference>
<evidence type="ECO:0000256" key="3">
    <source>
        <dbReference type="ARBA" id="ARBA00022729"/>
    </source>
</evidence>
<sequence length="480" mass="53687">MKKILFILGLASLLVTGCGDFFDTAPSNKIPTAIAFRTVTDVDNAVNGLYDLMSGSGYYGAAMFAYGDMKGDDMQSSEESGVCNTCYMFNHRPNSLNAGSLWGRPFYILREAWNILNAIAEGKIESGDEKKLNALKGETMAVIALCQFDLTRCFGYPYTKDNGASLGAPLIDHLVGTYENPSRSTVAQAYDFIIETLEEAVTLMSEEKNNGRMNKYAARALLARVYLYHNDNRKAFDMAEQLIKDVDASGSYALYPHEKYVAAWSVETKFGSESFFEIANSVDDTPGRDSWGYLLNWYGYQKGFVTQKYAEQMLADPGDVRGQLLEENKYAGKTVWWLYKLRGTDMKTAPLECNNVVLRLSEVYLIAAEAGCKLGGDAAVQGLGYLNDIVKRGNPENEVTMADYTLDRVLDERSKELVGEGHRFFDLLRNGKTIIRKGGYHLPSVDEEVDWDFYKCVLPIPEDQFIFSPEMEQNPGYPKS</sequence>
<keyword evidence="5" id="KW-0998">Cell outer membrane</keyword>